<dbReference type="AlphaFoldDB" id="A0A0E9VEC6"/>
<organism evidence="1">
    <name type="scientific">Anguilla anguilla</name>
    <name type="common">European freshwater eel</name>
    <name type="synonym">Muraena anguilla</name>
    <dbReference type="NCBI Taxonomy" id="7936"/>
    <lineage>
        <taxon>Eukaryota</taxon>
        <taxon>Metazoa</taxon>
        <taxon>Chordata</taxon>
        <taxon>Craniata</taxon>
        <taxon>Vertebrata</taxon>
        <taxon>Euteleostomi</taxon>
        <taxon>Actinopterygii</taxon>
        <taxon>Neopterygii</taxon>
        <taxon>Teleostei</taxon>
        <taxon>Anguilliformes</taxon>
        <taxon>Anguillidae</taxon>
        <taxon>Anguilla</taxon>
    </lineage>
</organism>
<name>A0A0E9VEC6_ANGAN</name>
<evidence type="ECO:0000313" key="1">
    <source>
        <dbReference type="EMBL" id="JAH75795.1"/>
    </source>
</evidence>
<reference evidence="1" key="2">
    <citation type="journal article" date="2015" name="Fish Shellfish Immunol.">
        <title>Early steps in the European eel (Anguilla anguilla)-Vibrio vulnificus interaction in the gills: Role of the RtxA13 toxin.</title>
        <authorList>
            <person name="Callol A."/>
            <person name="Pajuelo D."/>
            <person name="Ebbesson L."/>
            <person name="Teles M."/>
            <person name="MacKenzie S."/>
            <person name="Amaro C."/>
        </authorList>
    </citation>
    <scope>NUCLEOTIDE SEQUENCE</scope>
</reference>
<dbReference type="EMBL" id="GBXM01041267">
    <property type="protein sequence ID" value="JAH67310.1"/>
    <property type="molecule type" value="Transcribed_RNA"/>
</dbReference>
<proteinExistence type="predicted"/>
<accession>A0A0E9VEC6</accession>
<reference evidence="1" key="1">
    <citation type="submission" date="2014-11" db="EMBL/GenBank/DDBJ databases">
        <authorList>
            <person name="Amaro Gonzalez C."/>
        </authorList>
    </citation>
    <scope>NUCLEOTIDE SEQUENCE</scope>
</reference>
<protein>
    <submittedName>
        <fullName evidence="1">Uncharacterized protein</fullName>
    </submittedName>
</protein>
<dbReference type="EMBL" id="GBXM01032782">
    <property type="protein sequence ID" value="JAH75795.1"/>
    <property type="molecule type" value="Transcribed_RNA"/>
</dbReference>
<sequence length="22" mass="2632">MCILPSLQEINQTFDTKQVIFY</sequence>